<dbReference type="GO" id="GO:0043161">
    <property type="term" value="P:proteasome-mediated ubiquitin-dependent protein catabolic process"/>
    <property type="evidence" value="ECO:0007669"/>
    <property type="project" value="TreeGrafter"/>
</dbReference>
<organism evidence="3 4">
    <name type="scientific">Lichtheimia corymbifera JMRC:FSU:9682</name>
    <dbReference type="NCBI Taxonomy" id="1263082"/>
    <lineage>
        <taxon>Eukaryota</taxon>
        <taxon>Fungi</taxon>
        <taxon>Fungi incertae sedis</taxon>
        <taxon>Mucoromycota</taxon>
        <taxon>Mucoromycotina</taxon>
        <taxon>Mucoromycetes</taxon>
        <taxon>Mucorales</taxon>
        <taxon>Lichtheimiaceae</taxon>
        <taxon>Lichtheimia</taxon>
    </lineage>
</organism>
<evidence type="ECO:0000256" key="2">
    <source>
        <dbReference type="SAM" id="MobiDB-lite"/>
    </source>
</evidence>
<dbReference type="GO" id="GO:0005773">
    <property type="term" value="C:vacuole"/>
    <property type="evidence" value="ECO:0007669"/>
    <property type="project" value="GOC"/>
</dbReference>
<gene>
    <name evidence="3" type="ORF">LCOR_02002.1</name>
</gene>
<dbReference type="EMBL" id="CBTN010000006">
    <property type="protein sequence ID" value="CDH50286.1"/>
    <property type="molecule type" value="Genomic_DNA"/>
</dbReference>
<dbReference type="GO" id="GO:0006623">
    <property type="term" value="P:protein targeting to vacuole"/>
    <property type="evidence" value="ECO:0007669"/>
    <property type="project" value="TreeGrafter"/>
</dbReference>
<name>A0A068RMT5_9FUNG</name>
<feature type="compositionally biased region" description="Low complexity" evidence="2">
    <location>
        <begin position="56"/>
        <end position="68"/>
    </location>
</feature>
<sequence>MPIPADGNDPFTTATLQKSLDTCASNEEKNQHMTCHPNCGHSFIENKDEDEDDAFSTSSSSSSSIASSCCDPTKDSTTPLKRHHQSTTRLGRRLLNYRRDDDVWVDISNTRLPTSRLGSLYAGSKFKGRQQCDTSTYDVSVDILHVDLKESTLTGYLNIKGLTSDCKELTTFFEAEIIGSKYSFLTRKWKAQKSTDLSHWSRFPSFKPYKDVFSDDDFTYQPEDEDFIYMRWKEKFLVPDHRVQNVEGASFAGFYYICYQRSTDQIKGYYFFLHQTQIVSSFQELSLEHVQERSFGHFELR</sequence>
<keyword evidence="4" id="KW-1185">Reference proteome</keyword>
<evidence type="ECO:0000256" key="1">
    <source>
        <dbReference type="ARBA" id="ARBA00061469"/>
    </source>
</evidence>
<evidence type="ECO:0000313" key="4">
    <source>
        <dbReference type="Proteomes" id="UP000027586"/>
    </source>
</evidence>
<accession>A0A068RMT5</accession>
<dbReference type="Proteomes" id="UP000027586">
    <property type="component" value="Unassembled WGS sequence"/>
</dbReference>
<dbReference type="GO" id="GO:0007039">
    <property type="term" value="P:protein catabolic process in the vacuole"/>
    <property type="evidence" value="ECO:0007669"/>
    <property type="project" value="TreeGrafter"/>
</dbReference>
<dbReference type="PANTHER" id="PTHR14534">
    <property type="entry name" value="VACUOLAR IMPORT AND DEGRADATION PROTEIN 24"/>
    <property type="match status" value="1"/>
</dbReference>
<dbReference type="Pfam" id="PF09783">
    <property type="entry name" value="Vac_ImportDeg"/>
    <property type="match status" value="1"/>
</dbReference>
<dbReference type="VEuPathDB" id="FungiDB:LCOR_02002.1"/>
<comment type="similarity">
    <text evidence="1">Belongs to the GID4/VID24 family.</text>
</comment>
<dbReference type="OrthoDB" id="62at2759"/>
<protein>
    <submittedName>
        <fullName evidence="3">Glucose-induced degradation protein 4 homolog</fullName>
    </submittedName>
</protein>
<reference evidence="3" key="1">
    <citation type="submission" date="2013-08" db="EMBL/GenBank/DDBJ databases">
        <title>Gene expansion shapes genome architecture in the human pathogen Lichtheimia corymbifera: an evolutionary genomics analysis in the ancient terrestrial Mucorales (Mucoromycotina).</title>
        <authorList>
            <person name="Schwartze V.U."/>
            <person name="Winter S."/>
            <person name="Shelest E."/>
            <person name="Marcet-Houben M."/>
            <person name="Horn F."/>
            <person name="Wehner S."/>
            <person name="Hoffmann K."/>
            <person name="Riege K."/>
            <person name="Sammeth M."/>
            <person name="Nowrousian M."/>
            <person name="Valiante V."/>
            <person name="Linde J."/>
            <person name="Jacobsen I.D."/>
            <person name="Marz M."/>
            <person name="Brakhage A.A."/>
            <person name="Gabaldon T."/>
            <person name="Bocker S."/>
            <person name="Voigt K."/>
        </authorList>
    </citation>
    <scope>NUCLEOTIDE SEQUENCE [LARGE SCALE GENOMIC DNA]</scope>
    <source>
        <strain evidence="3">FSU 9682</strain>
    </source>
</reference>
<dbReference type="PANTHER" id="PTHR14534:SF3">
    <property type="entry name" value="GID COMPLEX SUBUNIT 4 HOMOLOG"/>
    <property type="match status" value="1"/>
</dbReference>
<dbReference type="GO" id="GO:0045721">
    <property type="term" value="P:negative regulation of gluconeogenesis"/>
    <property type="evidence" value="ECO:0007669"/>
    <property type="project" value="TreeGrafter"/>
</dbReference>
<dbReference type="GO" id="GO:0034657">
    <property type="term" value="C:GID complex"/>
    <property type="evidence" value="ECO:0007669"/>
    <property type="project" value="TreeGrafter"/>
</dbReference>
<dbReference type="STRING" id="1263082.A0A068RMT5"/>
<evidence type="ECO:0000313" key="3">
    <source>
        <dbReference type="EMBL" id="CDH50286.1"/>
    </source>
</evidence>
<dbReference type="InterPro" id="IPR018618">
    <property type="entry name" value="GID4/10-like"/>
</dbReference>
<comment type="caution">
    <text evidence="3">The sequence shown here is derived from an EMBL/GenBank/DDBJ whole genome shotgun (WGS) entry which is preliminary data.</text>
</comment>
<feature type="region of interest" description="Disordered" evidence="2">
    <location>
        <begin position="50"/>
        <end position="88"/>
    </location>
</feature>
<dbReference type="AlphaFoldDB" id="A0A068RMT5"/>
<proteinExistence type="inferred from homology"/>